<dbReference type="Gene3D" id="1.10.287.630">
    <property type="entry name" value="Helix hairpin bin"/>
    <property type="match status" value="1"/>
</dbReference>
<keyword evidence="2" id="KW-0631">Potassium channel</keyword>
<dbReference type="GO" id="GO:0005249">
    <property type="term" value="F:voltage-gated potassium channel activity"/>
    <property type="evidence" value="ECO:0007669"/>
    <property type="project" value="InterPro"/>
</dbReference>
<feature type="compositionally biased region" description="Basic and acidic residues" evidence="6">
    <location>
        <begin position="502"/>
        <end position="513"/>
    </location>
</feature>
<evidence type="ECO:0000256" key="3">
    <source>
        <dbReference type="ARBA" id="ARBA00022882"/>
    </source>
</evidence>
<dbReference type="InterPro" id="IPR013099">
    <property type="entry name" value="K_chnl_dom"/>
</dbReference>
<feature type="transmembrane region" description="Helical" evidence="7">
    <location>
        <begin position="160"/>
        <end position="183"/>
    </location>
</feature>
<feature type="compositionally biased region" description="Basic and acidic residues" evidence="6">
    <location>
        <begin position="762"/>
        <end position="775"/>
    </location>
</feature>
<dbReference type="InterPro" id="IPR000595">
    <property type="entry name" value="cNMP-bd_dom"/>
</dbReference>
<evidence type="ECO:0000256" key="7">
    <source>
        <dbReference type="SAM" id="Phobius"/>
    </source>
</evidence>
<keyword evidence="7" id="KW-0472">Membrane</keyword>
<keyword evidence="3" id="KW-0813">Transport</keyword>
<dbReference type="Pfam" id="PF00027">
    <property type="entry name" value="cNMP_binding"/>
    <property type="match status" value="1"/>
</dbReference>
<proteinExistence type="predicted"/>
<dbReference type="PROSITE" id="PS50042">
    <property type="entry name" value="CNMP_BINDING_3"/>
    <property type="match status" value="1"/>
</dbReference>
<gene>
    <name evidence="9" type="ORF">COCSUDRAFT_58675</name>
</gene>
<feature type="transmembrane region" description="Helical" evidence="7">
    <location>
        <begin position="239"/>
        <end position="257"/>
    </location>
</feature>
<dbReference type="SMART" id="SM00100">
    <property type="entry name" value="cNMP"/>
    <property type="match status" value="1"/>
</dbReference>
<dbReference type="InterPro" id="IPR050818">
    <property type="entry name" value="KCNH_animal-type"/>
</dbReference>
<dbReference type="GO" id="GO:0042391">
    <property type="term" value="P:regulation of membrane potential"/>
    <property type="evidence" value="ECO:0007669"/>
    <property type="project" value="TreeGrafter"/>
</dbReference>
<evidence type="ECO:0000313" key="10">
    <source>
        <dbReference type="Proteomes" id="UP000007264"/>
    </source>
</evidence>
<dbReference type="PANTHER" id="PTHR10217:SF435">
    <property type="entry name" value="POTASSIUM VOLTAGE-GATED CHANNEL PROTEIN EAG"/>
    <property type="match status" value="1"/>
</dbReference>
<feature type="compositionally biased region" description="Acidic residues" evidence="6">
    <location>
        <begin position="530"/>
        <end position="543"/>
    </location>
</feature>
<name>I0YLW8_COCSC</name>
<dbReference type="PRINTS" id="PR01463">
    <property type="entry name" value="EAGCHANLFMLY"/>
</dbReference>
<dbReference type="Pfam" id="PF07885">
    <property type="entry name" value="Ion_trans_2"/>
    <property type="match status" value="1"/>
</dbReference>
<evidence type="ECO:0000313" key="9">
    <source>
        <dbReference type="EMBL" id="EIE19387.1"/>
    </source>
</evidence>
<keyword evidence="7" id="KW-1133">Transmembrane helix</keyword>
<dbReference type="InterPro" id="IPR018490">
    <property type="entry name" value="cNMP-bd_dom_sf"/>
</dbReference>
<dbReference type="OrthoDB" id="426293at2759"/>
<dbReference type="SUPFAM" id="SSF51206">
    <property type="entry name" value="cAMP-binding domain-like"/>
    <property type="match status" value="1"/>
</dbReference>
<dbReference type="InterPro" id="IPR003938">
    <property type="entry name" value="K_chnl_volt-dep_EAG/ELK/ERG"/>
</dbReference>
<dbReference type="GO" id="GO:0005886">
    <property type="term" value="C:plasma membrane"/>
    <property type="evidence" value="ECO:0007669"/>
    <property type="project" value="TreeGrafter"/>
</dbReference>
<comment type="caution">
    <text evidence="9">The sequence shown here is derived from an EMBL/GenBank/DDBJ whole genome shotgun (WGS) entry which is preliminary data.</text>
</comment>
<feature type="transmembrane region" description="Helical" evidence="7">
    <location>
        <begin position="12"/>
        <end position="29"/>
    </location>
</feature>
<evidence type="ECO:0000256" key="5">
    <source>
        <dbReference type="ARBA" id="ARBA00023303"/>
    </source>
</evidence>
<keyword evidence="10" id="KW-1185">Reference proteome</keyword>
<feature type="transmembrane region" description="Helical" evidence="7">
    <location>
        <begin position="128"/>
        <end position="148"/>
    </location>
</feature>
<feature type="compositionally biased region" description="Low complexity" evidence="6">
    <location>
        <begin position="616"/>
        <end position="637"/>
    </location>
</feature>
<dbReference type="Gene3D" id="1.10.287.70">
    <property type="match status" value="1"/>
</dbReference>
<dbReference type="GO" id="GO:0034702">
    <property type="term" value="C:monoatomic ion channel complex"/>
    <property type="evidence" value="ECO:0007669"/>
    <property type="project" value="UniProtKB-KW"/>
</dbReference>
<dbReference type="Gene3D" id="2.60.120.10">
    <property type="entry name" value="Jelly Rolls"/>
    <property type="match status" value="1"/>
</dbReference>
<feature type="compositionally biased region" description="Gly residues" evidence="6">
    <location>
        <begin position="638"/>
        <end position="647"/>
    </location>
</feature>
<feature type="transmembrane region" description="Helical" evidence="7">
    <location>
        <begin position="49"/>
        <end position="68"/>
    </location>
</feature>
<dbReference type="AlphaFoldDB" id="I0YLW8"/>
<evidence type="ECO:0000256" key="4">
    <source>
        <dbReference type="ARBA" id="ARBA00022958"/>
    </source>
</evidence>
<feature type="domain" description="Cyclic nucleotide-binding" evidence="8">
    <location>
        <begin position="345"/>
        <end position="465"/>
    </location>
</feature>
<evidence type="ECO:0000256" key="1">
    <source>
        <dbReference type="ARBA" id="ARBA00022538"/>
    </source>
</evidence>
<dbReference type="Proteomes" id="UP000007264">
    <property type="component" value="Unassembled WGS sequence"/>
</dbReference>
<feature type="compositionally biased region" description="Basic and acidic residues" evidence="6">
    <location>
        <begin position="815"/>
        <end position="824"/>
    </location>
</feature>
<evidence type="ECO:0000256" key="2">
    <source>
        <dbReference type="ARBA" id="ARBA00022826"/>
    </source>
</evidence>
<dbReference type="RefSeq" id="XP_005643931.1">
    <property type="nucleotide sequence ID" value="XM_005643874.1"/>
</dbReference>
<evidence type="ECO:0000259" key="8">
    <source>
        <dbReference type="PROSITE" id="PS50042"/>
    </source>
</evidence>
<keyword evidence="3" id="KW-0406">Ion transport</keyword>
<dbReference type="KEGG" id="csl:COCSUDRAFT_58675"/>
<dbReference type="CDD" id="cd00038">
    <property type="entry name" value="CAP_ED"/>
    <property type="match status" value="1"/>
</dbReference>
<feature type="transmembrane region" description="Helical" evidence="7">
    <location>
        <begin position="211"/>
        <end position="227"/>
    </location>
</feature>
<keyword evidence="4" id="KW-0630">Potassium</keyword>
<sequence>MAWYFFTTLVDATYTAFIVPLGVAFHFKATHFSWYNGVDIAAGKHCRTVYWLDILMGFSTGFVVIHNLRRKVIRDPRLIAEYYVRYSTFFVDLLAALPLIAEIAVLGIPDQSGGMPLHIILLLRLFRMWHVIKFLERLVFISLIGTFNRTLMRHLSIGHIFFINVTFAACVLLNFLACVWYYVATLEGVANSWLTKVGQIDLSNAPGARQWVASLYFVTMTITTVGYGDIGPTNAFEQIMAVILMLFGIIIFGFVISSSQQLIKFLSTEARRAGKLRKKLARVEMWTRQRRISQTITRRIRAYYAEVWLPFTEVNDEDFWSELPAALRTDMALELARPLFAHSDIFRALDESAERQVAARLQPCLVPAGHNVAQEGDDADALYLLQEGELLIMRHTEEMRLVTAPAIVGESVLLNLLPDGPHVRPVTLRAISPCMLWALTIRDLEHIFNILPELRHKLIDMFERRMQLNLRHAAKDEREHWESLLQRASQLAQQMQPPEGSASEHDKSDERGGRGGGGRGGGGGGKPDTDNDSPFENDVEPIWDDAASTSGQRMTVGRALQDVPEYLKPLAQCERRLRLKDVCYINHPDRARVMTPTSYADARDFAAGTATSAATSAAQSVPGTNGDARGAASASAPGGNGGPGEGVGRLRRSSKSSSRRERRGDRSPKDRDRSNSRGQLQPQDWAELLTTRQQAAAGGSTASPRSGQPRPVPNGHYGNWAEAPSQRDQQGDVELSRRPGASRADSRGSDIRSTSSRSRNKHGGDDRSESMRRESGGQQGSMHRVHRMFSRSGPGTPQGRGRADSLGTPLTQRTSEGREDRSGRVGDQQVVDSEREDPAGDVETVGEGHTEELTGGGSHQPHSLEDALSSIPEDLRRTVHS</sequence>
<keyword evidence="7" id="KW-0812">Transmembrane</keyword>
<keyword evidence="3" id="KW-0851">Voltage-gated channel</keyword>
<dbReference type="SUPFAM" id="SSF81324">
    <property type="entry name" value="Voltage-gated potassium channels"/>
    <property type="match status" value="1"/>
</dbReference>
<feature type="region of interest" description="Disordered" evidence="6">
    <location>
        <begin position="616"/>
        <end position="881"/>
    </location>
</feature>
<protein>
    <recommendedName>
        <fullName evidence="8">Cyclic nucleotide-binding domain-containing protein</fullName>
    </recommendedName>
</protein>
<keyword evidence="5" id="KW-0407">Ion channel</keyword>
<evidence type="ECO:0000256" key="6">
    <source>
        <dbReference type="SAM" id="MobiDB-lite"/>
    </source>
</evidence>
<keyword evidence="1" id="KW-0633">Potassium transport</keyword>
<feature type="compositionally biased region" description="Gly residues" evidence="6">
    <location>
        <begin position="514"/>
        <end position="526"/>
    </location>
</feature>
<dbReference type="GeneID" id="17037327"/>
<dbReference type="eggNOG" id="KOG0498">
    <property type="taxonomic scope" value="Eukaryota"/>
</dbReference>
<dbReference type="EMBL" id="AGSI01000019">
    <property type="protein sequence ID" value="EIE19387.1"/>
    <property type="molecule type" value="Genomic_DNA"/>
</dbReference>
<accession>I0YLW8</accession>
<feature type="compositionally biased region" description="Polar residues" evidence="6">
    <location>
        <begin position="690"/>
        <end position="706"/>
    </location>
</feature>
<reference evidence="9 10" key="1">
    <citation type="journal article" date="2012" name="Genome Biol.">
        <title>The genome of the polar eukaryotic microalga coccomyxa subellipsoidea reveals traits of cold adaptation.</title>
        <authorList>
            <person name="Blanc G."/>
            <person name="Agarkova I."/>
            <person name="Grimwood J."/>
            <person name="Kuo A."/>
            <person name="Brueggeman A."/>
            <person name="Dunigan D."/>
            <person name="Gurnon J."/>
            <person name="Ladunga I."/>
            <person name="Lindquist E."/>
            <person name="Lucas S."/>
            <person name="Pangilinan J."/>
            <person name="Proschold T."/>
            <person name="Salamov A."/>
            <person name="Schmutz J."/>
            <person name="Weeks D."/>
            <person name="Yamada T."/>
            <person name="Claverie J.M."/>
            <person name="Grigoriev I."/>
            <person name="Van Etten J."/>
            <person name="Lomsadze A."/>
            <person name="Borodovsky M."/>
        </authorList>
    </citation>
    <scope>NUCLEOTIDE SEQUENCE [LARGE SCALE GENOMIC DNA]</scope>
    <source>
        <strain evidence="9 10">C-169</strain>
    </source>
</reference>
<dbReference type="InterPro" id="IPR014710">
    <property type="entry name" value="RmlC-like_jellyroll"/>
</dbReference>
<dbReference type="PANTHER" id="PTHR10217">
    <property type="entry name" value="VOLTAGE AND LIGAND GATED POTASSIUM CHANNEL"/>
    <property type="match status" value="1"/>
</dbReference>
<feature type="region of interest" description="Disordered" evidence="6">
    <location>
        <begin position="489"/>
        <end position="551"/>
    </location>
</feature>
<feature type="transmembrane region" description="Helical" evidence="7">
    <location>
        <begin position="89"/>
        <end position="108"/>
    </location>
</feature>
<organism evidence="9 10">
    <name type="scientific">Coccomyxa subellipsoidea (strain C-169)</name>
    <name type="common">Green microalga</name>
    <dbReference type="NCBI Taxonomy" id="574566"/>
    <lineage>
        <taxon>Eukaryota</taxon>
        <taxon>Viridiplantae</taxon>
        <taxon>Chlorophyta</taxon>
        <taxon>core chlorophytes</taxon>
        <taxon>Trebouxiophyceae</taxon>
        <taxon>Trebouxiophyceae incertae sedis</taxon>
        <taxon>Coccomyxaceae</taxon>
        <taxon>Coccomyxa</taxon>
        <taxon>Coccomyxa subellipsoidea</taxon>
    </lineage>
</organism>
<feature type="compositionally biased region" description="Basic and acidic residues" evidence="6">
    <location>
        <begin position="658"/>
        <end position="675"/>
    </location>
</feature>